<comment type="similarity">
    <text evidence="1 3">Belongs to the glycosyl hydrolase 56 family.</text>
</comment>
<dbReference type="RefSeq" id="XP_003151004.1">
    <property type="nucleotide sequence ID" value="XM_003150956.2"/>
</dbReference>
<dbReference type="EMBL" id="JH714086">
    <property type="protein sequence ID" value="EFO13065.1"/>
    <property type="molecule type" value="Genomic_DNA"/>
</dbReference>
<evidence type="ECO:0000256" key="1">
    <source>
        <dbReference type="ARBA" id="ARBA00008871"/>
    </source>
</evidence>
<dbReference type="PANTHER" id="PTHR11769">
    <property type="entry name" value="HYALURONIDASE"/>
    <property type="match status" value="1"/>
</dbReference>
<reference evidence="5" key="1">
    <citation type="submission" date="2012-04" db="EMBL/GenBank/DDBJ databases">
        <title>The Genome Sequence of Loa loa.</title>
        <authorList>
            <consortium name="The Broad Institute Genome Sequencing Platform"/>
            <consortium name="Broad Institute Genome Sequencing Center for Infectious Disease"/>
            <person name="Nutman T.B."/>
            <person name="Fink D.L."/>
            <person name="Russ C."/>
            <person name="Young S."/>
            <person name="Zeng Q."/>
            <person name="Gargeya S."/>
            <person name="Alvarado L."/>
            <person name="Berlin A."/>
            <person name="Chapman S.B."/>
            <person name="Chen Z."/>
            <person name="Freedman E."/>
            <person name="Gellesch M."/>
            <person name="Goldberg J."/>
            <person name="Griggs A."/>
            <person name="Gujja S."/>
            <person name="Heilman E.R."/>
            <person name="Heiman D."/>
            <person name="Howarth C."/>
            <person name="Mehta T."/>
            <person name="Neiman D."/>
            <person name="Pearson M."/>
            <person name="Roberts A."/>
            <person name="Saif S."/>
            <person name="Shea T."/>
            <person name="Shenoy N."/>
            <person name="Sisk P."/>
            <person name="Stolte C."/>
            <person name="Sykes S."/>
            <person name="White J."/>
            <person name="Yandava C."/>
            <person name="Haas B."/>
            <person name="Henn M.R."/>
            <person name="Nusbaum C."/>
            <person name="Birren B."/>
        </authorList>
    </citation>
    <scope>NUCLEOTIDE SEQUENCE [LARGE SCALE GENOMIC DNA]</scope>
</reference>
<evidence type="ECO:0000256" key="3">
    <source>
        <dbReference type="RuleBase" id="RU610713"/>
    </source>
</evidence>
<keyword evidence="2" id="KW-1015">Disulfide bond</keyword>
<dbReference type="KEGG" id="loa:LOAG_15466"/>
<dbReference type="InterPro" id="IPR017853">
    <property type="entry name" value="GH"/>
</dbReference>
<dbReference type="AlphaFoldDB" id="A0A1S0TG74"/>
<dbReference type="InterPro" id="IPR018155">
    <property type="entry name" value="Hyaluronidase"/>
</dbReference>
<keyword evidence="3" id="KW-0326">Glycosidase</keyword>
<name>A0A1S0TG74_LOALO</name>
<dbReference type="GO" id="GO:0005975">
    <property type="term" value="P:carbohydrate metabolic process"/>
    <property type="evidence" value="ECO:0007669"/>
    <property type="project" value="InterPro"/>
</dbReference>
<dbReference type="InParanoid" id="A0A1S0TG74"/>
<gene>
    <name evidence="5" type="ORF">LOAG_15466</name>
</gene>
<accession>A0A1S0TG74</accession>
<sequence length="107" mass="12486">MVQSFSQLLTITWLTVINARQWNQFEVIWNVPSEQCMTKWKEGEKPEKYGILVNRGHKFRGDIIVTLYEKQFGLYPYYRDFSDLTSAVNGGIPQRANLFSAFVESSQ</sequence>
<feature type="signal peptide" evidence="4">
    <location>
        <begin position="1"/>
        <end position="19"/>
    </location>
</feature>
<keyword evidence="4" id="KW-0732">Signal</keyword>
<feature type="chain" id="PRO_5010236466" description="Hyaluronidase" evidence="4">
    <location>
        <begin position="20"/>
        <end position="107"/>
    </location>
</feature>
<comment type="catalytic activity">
    <reaction evidence="3">
        <text>Random hydrolysis of (1-&gt;4)-linkages between N-acetyl-beta-D-glucosamine and D-glucuronate residues in hyaluronate.</text>
        <dbReference type="EC" id="3.2.1.35"/>
    </reaction>
</comment>
<protein>
    <recommendedName>
        <fullName evidence="3">Hyaluronidase</fullName>
        <ecNumber evidence="3">3.2.1.35</ecNumber>
    </recommendedName>
</protein>
<organism evidence="5">
    <name type="scientific">Loa loa</name>
    <name type="common">Eye worm</name>
    <name type="synonym">Filaria loa</name>
    <dbReference type="NCBI Taxonomy" id="7209"/>
    <lineage>
        <taxon>Eukaryota</taxon>
        <taxon>Metazoa</taxon>
        <taxon>Ecdysozoa</taxon>
        <taxon>Nematoda</taxon>
        <taxon>Chromadorea</taxon>
        <taxon>Rhabditida</taxon>
        <taxon>Spirurina</taxon>
        <taxon>Spiruromorpha</taxon>
        <taxon>Filarioidea</taxon>
        <taxon>Onchocercidae</taxon>
        <taxon>Loa</taxon>
    </lineage>
</organism>
<dbReference type="OrthoDB" id="5796153at2759"/>
<keyword evidence="3" id="KW-0378">Hydrolase</keyword>
<dbReference type="EC" id="3.2.1.35" evidence="3"/>
<dbReference type="CTD" id="9952956"/>
<evidence type="ECO:0000256" key="4">
    <source>
        <dbReference type="SAM" id="SignalP"/>
    </source>
</evidence>
<evidence type="ECO:0000256" key="2">
    <source>
        <dbReference type="ARBA" id="ARBA00023157"/>
    </source>
</evidence>
<dbReference type="SUPFAM" id="SSF51445">
    <property type="entry name" value="(Trans)glycosidases"/>
    <property type="match status" value="1"/>
</dbReference>
<dbReference type="Gene3D" id="3.20.20.70">
    <property type="entry name" value="Aldolase class I"/>
    <property type="match status" value="1"/>
</dbReference>
<dbReference type="GO" id="GO:0004415">
    <property type="term" value="F:hyalurononglucosaminidase activity"/>
    <property type="evidence" value="ECO:0007669"/>
    <property type="project" value="UniProtKB-UniRule"/>
</dbReference>
<dbReference type="OMA" id="YEYNIGV"/>
<dbReference type="PANTHER" id="PTHR11769:SF35">
    <property type="entry name" value="HYALURONIDASE"/>
    <property type="match status" value="1"/>
</dbReference>
<proteinExistence type="inferred from homology"/>
<evidence type="ECO:0000313" key="5">
    <source>
        <dbReference type="EMBL" id="EFO13065.1"/>
    </source>
</evidence>
<dbReference type="Pfam" id="PF01630">
    <property type="entry name" value="Glyco_hydro_56"/>
    <property type="match status" value="1"/>
</dbReference>
<dbReference type="GO" id="GO:0030214">
    <property type="term" value="P:hyaluronan catabolic process"/>
    <property type="evidence" value="ECO:0007669"/>
    <property type="project" value="TreeGrafter"/>
</dbReference>
<dbReference type="InterPro" id="IPR013785">
    <property type="entry name" value="Aldolase_TIM"/>
</dbReference>
<dbReference type="GeneID" id="9952956"/>